<dbReference type="PANTHER" id="PTHR35733">
    <property type="entry name" value="OS02G0307800 PROTEIN"/>
    <property type="match status" value="1"/>
</dbReference>
<keyword evidence="2" id="KW-0472">Membrane</keyword>
<dbReference type="Gramene" id="EOY13126">
    <property type="protein sequence ID" value="EOY13126"/>
    <property type="gene ID" value="TCM_031652"/>
</dbReference>
<gene>
    <name evidence="3" type="ORF">TCM_031652</name>
</gene>
<feature type="compositionally biased region" description="Basic and acidic residues" evidence="1">
    <location>
        <begin position="243"/>
        <end position="254"/>
    </location>
</feature>
<reference evidence="3 4" key="1">
    <citation type="journal article" date="2013" name="Genome Biol.">
        <title>The genome sequence of the most widely cultivated cacao type and its use to identify candidate genes regulating pod color.</title>
        <authorList>
            <person name="Motamayor J.C."/>
            <person name="Mockaitis K."/>
            <person name="Schmutz J."/>
            <person name="Haiminen N."/>
            <person name="Iii D.L."/>
            <person name="Cornejo O."/>
            <person name="Findley S.D."/>
            <person name="Zheng P."/>
            <person name="Utro F."/>
            <person name="Royaert S."/>
            <person name="Saski C."/>
            <person name="Jenkins J."/>
            <person name="Podicheti R."/>
            <person name="Zhao M."/>
            <person name="Scheffler B.E."/>
            <person name="Stack J.C."/>
            <person name="Feltus F.A."/>
            <person name="Mustiga G.M."/>
            <person name="Amores F."/>
            <person name="Phillips W."/>
            <person name="Marelli J.P."/>
            <person name="May G.D."/>
            <person name="Shapiro H."/>
            <person name="Ma J."/>
            <person name="Bustamante C.D."/>
            <person name="Schnell R.J."/>
            <person name="Main D."/>
            <person name="Gilbert D."/>
            <person name="Parida L."/>
            <person name="Kuhn D.N."/>
        </authorList>
    </citation>
    <scope>NUCLEOTIDE SEQUENCE [LARGE SCALE GENOMIC DNA]</scope>
    <source>
        <strain evidence="4">cv. Matina 1-6</strain>
    </source>
</reference>
<sequence length="440" mass="47895">MLQSLHLLFSPFPPLTTINPYSQLFFLKKPTSLSPFSAHSKAHLGRFLAQSQEPVTTIAESEAEEEEGPFELPPSASSTSIFATSDDPSPLQTATSVLLTGAIGVFLFRSLRRRAKRAKELRLRSSGTKKSLKEEALDNLKAMGSTAIETKPSPPSPVQALLGSIAAGVIALILYKFTLTIEAALNRQTVSDNFSVRQITITVRTIVNGLCYLATFVFGINSVGLFLYSGQLAINSFMEDSATKENESTGEENRGSVSSVAENAVDGTELTSSREDQSPDDKQYAALKLEVLLKSIQGNKHHRAPEDLPSFASDQSCCSVTFAIGVNSSLTFLNRFWQSVGSNLCSGVTFLSSICKSSPIITEAENIVINLYLLPQPASANHNVTEQAEFCYLWGGLKKAHLQHSLNPSFPHVAFIADDSSLRKFQASVQKEDMVGRYEQ</sequence>
<evidence type="ECO:0008006" key="5">
    <source>
        <dbReference type="Google" id="ProtNLM"/>
    </source>
</evidence>
<feature type="transmembrane region" description="Helical" evidence="2">
    <location>
        <begin position="160"/>
        <end position="185"/>
    </location>
</feature>
<dbReference type="EMBL" id="CM001885">
    <property type="protein sequence ID" value="EOY13126.1"/>
    <property type="molecule type" value="Genomic_DNA"/>
</dbReference>
<dbReference type="FunCoup" id="A0A061F7X3">
    <property type="interactions" value="1544"/>
</dbReference>
<dbReference type="Proteomes" id="UP000026915">
    <property type="component" value="Chromosome 7"/>
</dbReference>
<evidence type="ECO:0000256" key="2">
    <source>
        <dbReference type="SAM" id="Phobius"/>
    </source>
</evidence>
<dbReference type="AlphaFoldDB" id="A0A061F7X3"/>
<feature type="region of interest" description="Disordered" evidence="1">
    <location>
        <begin position="243"/>
        <end position="280"/>
    </location>
</feature>
<dbReference type="Pfam" id="PF11282">
    <property type="entry name" value="DUF3082"/>
    <property type="match status" value="1"/>
</dbReference>
<keyword evidence="4" id="KW-1185">Reference proteome</keyword>
<dbReference type="InterPro" id="IPR021434">
    <property type="entry name" value="DUF3082"/>
</dbReference>
<protein>
    <recommendedName>
        <fullName evidence="5">Transmembrane protein</fullName>
    </recommendedName>
</protein>
<dbReference type="PANTHER" id="PTHR35733:SF1">
    <property type="entry name" value="OS02G0307800 PROTEIN"/>
    <property type="match status" value="1"/>
</dbReference>
<evidence type="ECO:0000313" key="4">
    <source>
        <dbReference type="Proteomes" id="UP000026915"/>
    </source>
</evidence>
<feature type="transmembrane region" description="Helical" evidence="2">
    <location>
        <begin position="205"/>
        <end position="228"/>
    </location>
</feature>
<name>A0A061F7X3_THECC</name>
<dbReference type="eggNOG" id="ENOG502QTY9">
    <property type="taxonomic scope" value="Eukaryota"/>
</dbReference>
<proteinExistence type="predicted"/>
<dbReference type="HOGENOM" id="CLU_623200_0_0_1"/>
<accession>A0A061F7X3</accession>
<dbReference type="OMA" id="MAITRSC"/>
<keyword evidence="2" id="KW-0812">Transmembrane</keyword>
<keyword evidence="2" id="KW-1133">Transmembrane helix</keyword>
<evidence type="ECO:0000256" key="1">
    <source>
        <dbReference type="SAM" id="MobiDB-lite"/>
    </source>
</evidence>
<dbReference type="InParanoid" id="A0A061F7X3"/>
<organism evidence="3 4">
    <name type="scientific">Theobroma cacao</name>
    <name type="common">Cacao</name>
    <name type="synonym">Cocoa</name>
    <dbReference type="NCBI Taxonomy" id="3641"/>
    <lineage>
        <taxon>Eukaryota</taxon>
        <taxon>Viridiplantae</taxon>
        <taxon>Streptophyta</taxon>
        <taxon>Embryophyta</taxon>
        <taxon>Tracheophyta</taxon>
        <taxon>Spermatophyta</taxon>
        <taxon>Magnoliopsida</taxon>
        <taxon>eudicotyledons</taxon>
        <taxon>Gunneridae</taxon>
        <taxon>Pentapetalae</taxon>
        <taxon>rosids</taxon>
        <taxon>malvids</taxon>
        <taxon>Malvales</taxon>
        <taxon>Malvaceae</taxon>
        <taxon>Byttnerioideae</taxon>
        <taxon>Theobroma</taxon>
    </lineage>
</organism>
<evidence type="ECO:0000313" key="3">
    <source>
        <dbReference type="EMBL" id="EOY13126.1"/>
    </source>
</evidence>